<dbReference type="InterPro" id="IPR043519">
    <property type="entry name" value="NT_sf"/>
</dbReference>
<evidence type="ECO:0000256" key="9">
    <source>
        <dbReference type="ARBA" id="ARBA00022842"/>
    </source>
</evidence>
<dbReference type="Gene3D" id="3.10.310.30">
    <property type="match status" value="1"/>
</dbReference>
<dbReference type="Gene3D" id="3.30.460.10">
    <property type="entry name" value="Beta Polymerase, domain 2"/>
    <property type="match status" value="1"/>
</dbReference>
<dbReference type="SUPFAM" id="SSF54631">
    <property type="entry name" value="CBS-domain pair"/>
    <property type="match status" value="1"/>
</dbReference>
<proteinExistence type="inferred from homology"/>
<evidence type="ECO:0000259" key="13">
    <source>
        <dbReference type="PROSITE" id="PS51371"/>
    </source>
</evidence>
<dbReference type="SUPFAM" id="SSF64182">
    <property type="entry name" value="DHH phosphoesterases"/>
    <property type="match status" value="1"/>
</dbReference>
<comment type="cofactor">
    <cofactor evidence="1">
        <name>Mg(2+)</name>
        <dbReference type="ChEBI" id="CHEBI:18420"/>
    </cofactor>
</comment>
<dbReference type="Proteomes" id="UP001384579">
    <property type="component" value="Unassembled WGS sequence"/>
</dbReference>
<keyword evidence="7" id="KW-0479">Metal-binding</keyword>
<dbReference type="SUPFAM" id="SSF81301">
    <property type="entry name" value="Nucleotidyltransferase"/>
    <property type="match status" value="1"/>
</dbReference>
<protein>
    <submittedName>
        <fullName evidence="14">CBS domain-containing protein</fullName>
    </submittedName>
</protein>
<dbReference type="InterPro" id="IPR000644">
    <property type="entry name" value="CBS_dom"/>
</dbReference>
<evidence type="ECO:0000256" key="12">
    <source>
        <dbReference type="RuleBase" id="RU003953"/>
    </source>
</evidence>
<reference evidence="14 15" key="1">
    <citation type="journal article" date="2020" name="Harmful Algae">
        <title>Molecular and morphological characterization of a novel dihydroanatoxin-a producing Microcoleus species (cyanobacteria) from the Russian River, California, USA.</title>
        <authorList>
            <person name="Conklin K.Y."/>
            <person name="Stancheva R."/>
            <person name="Otten T.G."/>
            <person name="Fadness R."/>
            <person name="Boyer G.L."/>
            <person name="Read B."/>
            <person name="Zhang X."/>
            <person name="Sheath R.G."/>
        </authorList>
    </citation>
    <scope>NUCLEOTIDE SEQUENCE [LARGE SCALE GENOMIC DNA]</scope>
    <source>
        <strain evidence="14 15">PTRS2</strain>
    </source>
</reference>
<keyword evidence="11" id="KW-0129">CBS domain</keyword>
<keyword evidence="6" id="KW-0548">Nucleotidyltransferase</keyword>
<dbReference type="CDD" id="cd04595">
    <property type="entry name" value="CBS_pair_DHH_polyA_Pol_assoc"/>
    <property type="match status" value="1"/>
</dbReference>
<dbReference type="PANTHER" id="PTHR47788:SF1">
    <property type="entry name" value="A-ADDING TRNA NUCLEOTIDYLTRANSFERASE"/>
    <property type="match status" value="1"/>
</dbReference>
<keyword evidence="3" id="KW-0820">tRNA-binding</keyword>
<keyword evidence="15" id="KW-1185">Reference proteome</keyword>
<comment type="similarity">
    <text evidence="2 12">Belongs to the tRNA nucleotidyltransferase/poly(A) polymerase family.</text>
</comment>
<dbReference type="Gene3D" id="3.10.580.10">
    <property type="entry name" value="CBS-domain"/>
    <property type="match status" value="1"/>
</dbReference>
<dbReference type="EMBL" id="JBBLXS010000140">
    <property type="protein sequence ID" value="MEK0185680.1"/>
    <property type="molecule type" value="Genomic_DNA"/>
</dbReference>
<evidence type="ECO:0000256" key="3">
    <source>
        <dbReference type="ARBA" id="ARBA00022555"/>
    </source>
</evidence>
<evidence type="ECO:0000256" key="11">
    <source>
        <dbReference type="PROSITE-ProRule" id="PRU00703"/>
    </source>
</evidence>
<evidence type="ECO:0000313" key="14">
    <source>
        <dbReference type="EMBL" id="MEK0185680.1"/>
    </source>
</evidence>
<comment type="caution">
    <text evidence="14">The sequence shown here is derived from an EMBL/GenBank/DDBJ whole genome shotgun (WGS) entry which is preliminary data.</text>
</comment>
<evidence type="ECO:0000256" key="2">
    <source>
        <dbReference type="ARBA" id="ARBA00007265"/>
    </source>
</evidence>
<evidence type="ECO:0000256" key="4">
    <source>
        <dbReference type="ARBA" id="ARBA00022679"/>
    </source>
</evidence>
<dbReference type="SMART" id="SM00116">
    <property type="entry name" value="CBS"/>
    <property type="match status" value="2"/>
</dbReference>
<keyword evidence="9" id="KW-0460">Magnesium</keyword>
<dbReference type="InterPro" id="IPR038763">
    <property type="entry name" value="DHH_sf"/>
</dbReference>
<accession>A0ABU8YMP0</accession>
<evidence type="ECO:0000256" key="6">
    <source>
        <dbReference type="ARBA" id="ARBA00022695"/>
    </source>
</evidence>
<dbReference type="PROSITE" id="PS51371">
    <property type="entry name" value="CBS"/>
    <property type="match status" value="2"/>
</dbReference>
<keyword evidence="8" id="KW-0547">Nucleotide-binding</keyword>
<gene>
    <name evidence="14" type="ORF">WMG39_12610</name>
</gene>
<organism evidence="14 15">
    <name type="scientific">Microcoleus anatoxicus PTRS2</name>
    <dbReference type="NCBI Taxonomy" id="2705321"/>
    <lineage>
        <taxon>Bacteria</taxon>
        <taxon>Bacillati</taxon>
        <taxon>Cyanobacteriota</taxon>
        <taxon>Cyanophyceae</taxon>
        <taxon>Oscillatoriophycideae</taxon>
        <taxon>Oscillatoriales</taxon>
        <taxon>Microcoleaceae</taxon>
        <taxon>Microcoleus</taxon>
        <taxon>Microcoleus anatoxicus</taxon>
    </lineage>
</organism>
<evidence type="ECO:0000256" key="7">
    <source>
        <dbReference type="ARBA" id="ARBA00022723"/>
    </source>
</evidence>
<evidence type="ECO:0000256" key="10">
    <source>
        <dbReference type="ARBA" id="ARBA00022884"/>
    </source>
</evidence>
<dbReference type="Pfam" id="PF00571">
    <property type="entry name" value="CBS"/>
    <property type="match status" value="2"/>
</dbReference>
<dbReference type="InterPro" id="IPR046342">
    <property type="entry name" value="CBS_dom_sf"/>
</dbReference>
<dbReference type="RefSeq" id="WP_340541480.1">
    <property type="nucleotide sequence ID" value="NZ_JBBLXS010000140.1"/>
</dbReference>
<keyword evidence="10 12" id="KW-0694">RNA-binding</keyword>
<evidence type="ECO:0000256" key="8">
    <source>
        <dbReference type="ARBA" id="ARBA00022741"/>
    </source>
</evidence>
<dbReference type="SUPFAM" id="SSF81891">
    <property type="entry name" value="Poly A polymerase C-terminal region-like"/>
    <property type="match status" value="1"/>
</dbReference>
<dbReference type="Gene3D" id="3.90.1640.10">
    <property type="entry name" value="inorganic pyrophosphatase (n-terminal core)"/>
    <property type="match status" value="1"/>
</dbReference>
<dbReference type="CDD" id="cd05398">
    <property type="entry name" value="NT_ClassII-CCAase"/>
    <property type="match status" value="1"/>
</dbReference>
<keyword evidence="5" id="KW-0819">tRNA processing</keyword>
<feature type="domain" description="CBS" evidence="13">
    <location>
        <begin position="408"/>
        <end position="465"/>
    </location>
</feature>
<name>A0ABU8YMP0_9CYAN</name>
<feature type="domain" description="CBS" evidence="13">
    <location>
        <begin position="345"/>
        <end position="404"/>
    </location>
</feature>
<evidence type="ECO:0000256" key="1">
    <source>
        <dbReference type="ARBA" id="ARBA00001946"/>
    </source>
</evidence>
<dbReference type="PANTHER" id="PTHR47788">
    <property type="entry name" value="POLYA POLYMERASE"/>
    <property type="match status" value="1"/>
</dbReference>
<sequence length="994" mass="110121">MDLVLCHTTADFDTLGAAVGLCVLHPGTRIVLAGGCHPTVRDFLALHRDEYPLIERRSVNRQQIRSLAIVDASTRDRLGKAAEWLDLPQLNEIAVFDHHLEAHSDIRATVTHIEAVGATTTLIVEKLREKFANQVPQSTTEFHLDRSEATVMALGIHVDTGSLTFEGATPRDAMALAWLMQQGASLGVIAEYVEPGLSAQLQDLLKEALNNLRSETVRGNSVAWVLLTTDAYVPGLSALASRLLDLTETDALLLGNVYKYGEKQNSDTIDPDSPESSVSNRLTIIGRSRIEGTNLSTLFKPLGGGGHARAASLAVRDVEPLLTLSQLAEELKAQIPHPPTARELMSSPVRSIRPETSVAEAHRILLRYGHSGLSVVDTGDRLAGIISRRDIDIALHHGFSHAPVKGYMTWQLKTITPDTLLPEIESLMVTYDIGRLPVLENGLLVGIVTRTDVLRQLHQQKGRDTASDTELSYCHLPEVVEPLLRSRISPELWQLLSISANIAQQRGWQLYIVGGAVRDLLLTFTSGMIVNQPVKGAPDAHPTTTLNSCGTGKMPVAENNTRGELGTDDKLVLADIDLVVDGDGRSGNSGAGVELASELQKLYPTSRLEIHGQFQTAALLWQKDSPFGSLWLDIATARTEFYPYPAANPEVEASSIRQDLYRRDFTINALAVRLSTPRSGELLDFFGGLLDLEGKQIRVLHANSFIEDPTRIYRAVRFAVRLGFTIEPQTEGYIRHALASGIYDRIQGENGRAPALETRLKSELKYILQAPYWQVALQILGDLQALRCIHPTLDLDKPLWHQLRLLERFLQGRKEEGRRKKEEKETIPNSQFSIPHSQFPIINIPDWQMRLEVLIAYLAPEFRGKVANNLKLPADSIKRLQDLSARSCEVLERLPKCDLPSQLVLFLRNYELPMLIAIALQSPRSVRHQIWEFFTKWVKVEAPLNGNDLKALGYKPGPAFKLMLDDLLAATLDGHLGDRTSAIAFLAAHYPLSK</sequence>
<evidence type="ECO:0000313" key="15">
    <source>
        <dbReference type="Proteomes" id="UP001384579"/>
    </source>
</evidence>
<dbReference type="InterPro" id="IPR002646">
    <property type="entry name" value="PolA_pol_head_dom"/>
</dbReference>
<dbReference type="Pfam" id="PF01743">
    <property type="entry name" value="PolyA_pol"/>
    <property type="match status" value="1"/>
</dbReference>
<evidence type="ECO:0000256" key="5">
    <source>
        <dbReference type="ARBA" id="ARBA00022694"/>
    </source>
</evidence>
<dbReference type="Gene3D" id="1.10.3090.10">
    <property type="entry name" value="cca-adding enzyme, domain 2"/>
    <property type="match status" value="1"/>
</dbReference>
<keyword evidence="4 12" id="KW-0808">Transferase</keyword>
<dbReference type="InterPro" id="IPR052390">
    <property type="entry name" value="tRNA_nt/polyA_polymerase"/>
</dbReference>